<proteinExistence type="predicted"/>
<dbReference type="InterPro" id="IPR036871">
    <property type="entry name" value="PX_dom_sf"/>
</dbReference>
<evidence type="ECO:0000313" key="1">
    <source>
        <dbReference type="EMBL" id="CRZ03600.1"/>
    </source>
</evidence>
<dbReference type="CDD" id="cd06093">
    <property type="entry name" value="PX_domain"/>
    <property type="match status" value="1"/>
</dbReference>
<dbReference type="GO" id="GO:0035091">
    <property type="term" value="F:phosphatidylinositol binding"/>
    <property type="evidence" value="ECO:0007669"/>
    <property type="project" value="InterPro"/>
</dbReference>
<organism evidence="1">
    <name type="scientific">Spongospora subterranea</name>
    <dbReference type="NCBI Taxonomy" id="70186"/>
    <lineage>
        <taxon>Eukaryota</taxon>
        <taxon>Sar</taxon>
        <taxon>Rhizaria</taxon>
        <taxon>Endomyxa</taxon>
        <taxon>Phytomyxea</taxon>
        <taxon>Plasmodiophorida</taxon>
        <taxon>Plasmodiophoridae</taxon>
        <taxon>Spongospora</taxon>
    </lineage>
</organism>
<sequence length="129" mass="14811">PEHCLSTVELTCGFRCRSVDFVFPAKEWIKKNSPRVIAERVVLLEKYLNGILGVFSILPYLSRFLGIPVRLLSPVKPIRSQKSSRSSFSAVAADDRDPVWEKTNSQWNPIDSLRRRLRTVDNAMSRMTF</sequence>
<evidence type="ECO:0008006" key="2">
    <source>
        <dbReference type="Google" id="ProtNLM"/>
    </source>
</evidence>
<feature type="non-terminal residue" evidence="1">
    <location>
        <position position="1"/>
    </location>
</feature>
<dbReference type="SUPFAM" id="SSF64268">
    <property type="entry name" value="PX domain"/>
    <property type="match status" value="1"/>
</dbReference>
<dbReference type="EMBL" id="HACM01003158">
    <property type="protein sequence ID" value="CRZ03600.1"/>
    <property type="molecule type" value="Transcribed_RNA"/>
</dbReference>
<reference evidence="1" key="1">
    <citation type="submission" date="2015-04" db="EMBL/GenBank/DDBJ databases">
        <title>The genome sequence of the plant pathogenic Rhizarian Plasmodiophora brassicae reveals insights in its biotrophic life cycle and the origin of chitin synthesis.</title>
        <authorList>
            <person name="Schwelm A."/>
            <person name="Fogelqvist J."/>
            <person name="Knaust A."/>
            <person name="Julke S."/>
            <person name="Lilja T."/>
            <person name="Dhandapani V."/>
            <person name="Bonilla-Rosso G."/>
            <person name="Karlsson M."/>
            <person name="Shevchenko A."/>
            <person name="Choi S.R."/>
            <person name="Kim H.G."/>
            <person name="Park J.Y."/>
            <person name="Lim Y.P."/>
            <person name="Ludwig-Muller J."/>
            <person name="Dixelius C."/>
        </authorList>
    </citation>
    <scope>NUCLEOTIDE SEQUENCE</scope>
    <source>
        <tissue evidence="1">Potato root galls</tissue>
    </source>
</reference>
<accession>A0A0H5QN30</accession>
<dbReference type="Gene3D" id="3.30.1520.10">
    <property type="entry name" value="Phox-like domain"/>
    <property type="match status" value="1"/>
</dbReference>
<protein>
    <recommendedName>
        <fullName evidence="2">PX domain-containing protein</fullName>
    </recommendedName>
</protein>
<name>A0A0H5QN30_9EUKA</name>
<dbReference type="AlphaFoldDB" id="A0A0H5QN30"/>